<proteinExistence type="predicted"/>
<comment type="caution">
    <text evidence="2">The sequence shown here is derived from an EMBL/GenBank/DDBJ whole genome shotgun (WGS) entry which is preliminary data.</text>
</comment>
<keyword evidence="3" id="KW-1185">Reference proteome</keyword>
<accession>A0A5B7H9X7</accession>
<dbReference type="EMBL" id="VSRR010029539">
    <property type="protein sequence ID" value="MPC69501.1"/>
    <property type="molecule type" value="Genomic_DNA"/>
</dbReference>
<keyword evidence="1" id="KW-1133">Transmembrane helix</keyword>
<reference evidence="2 3" key="1">
    <citation type="submission" date="2019-05" db="EMBL/GenBank/DDBJ databases">
        <title>Another draft genome of Portunus trituberculatus and its Hox gene families provides insights of decapod evolution.</title>
        <authorList>
            <person name="Jeong J.-H."/>
            <person name="Song I."/>
            <person name="Kim S."/>
            <person name="Choi T."/>
            <person name="Kim D."/>
            <person name="Ryu S."/>
            <person name="Kim W."/>
        </authorList>
    </citation>
    <scope>NUCLEOTIDE SEQUENCE [LARGE SCALE GENOMIC DNA]</scope>
    <source>
        <tissue evidence="2">Muscle</tissue>
    </source>
</reference>
<dbReference type="AlphaFoldDB" id="A0A5B7H9X7"/>
<evidence type="ECO:0000256" key="1">
    <source>
        <dbReference type="SAM" id="Phobius"/>
    </source>
</evidence>
<organism evidence="2 3">
    <name type="scientific">Portunus trituberculatus</name>
    <name type="common">Swimming crab</name>
    <name type="synonym">Neptunus trituberculatus</name>
    <dbReference type="NCBI Taxonomy" id="210409"/>
    <lineage>
        <taxon>Eukaryota</taxon>
        <taxon>Metazoa</taxon>
        <taxon>Ecdysozoa</taxon>
        <taxon>Arthropoda</taxon>
        <taxon>Crustacea</taxon>
        <taxon>Multicrustacea</taxon>
        <taxon>Malacostraca</taxon>
        <taxon>Eumalacostraca</taxon>
        <taxon>Eucarida</taxon>
        <taxon>Decapoda</taxon>
        <taxon>Pleocyemata</taxon>
        <taxon>Brachyura</taxon>
        <taxon>Eubrachyura</taxon>
        <taxon>Portunoidea</taxon>
        <taxon>Portunidae</taxon>
        <taxon>Portuninae</taxon>
        <taxon>Portunus</taxon>
    </lineage>
</organism>
<evidence type="ECO:0000313" key="2">
    <source>
        <dbReference type="EMBL" id="MPC69501.1"/>
    </source>
</evidence>
<evidence type="ECO:0000313" key="3">
    <source>
        <dbReference type="Proteomes" id="UP000324222"/>
    </source>
</evidence>
<name>A0A5B7H9X7_PORTR</name>
<protein>
    <submittedName>
        <fullName evidence="2">Uncharacterized protein</fullName>
    </submittedName>
</protein>
<sequence length="101" mass="11356">MLFSSASFSYISFIRLHSHPHNPPPPPPAPPPPPPALPSSSFIFILSLTVLYYRSLFFLLLLPFLVQPRFVTSWKHPRFQTDAAQSLRPQPTARATLQACS</sequence>
<gene>
    <name evidence="2" type="ORF">E2C01_063727</name>
</gene>
<dbReference type="Proteomes" id="UP000324222">
    <property type="component" value="Unassembled WGS sequence"/>
</dbReference>
<keyword evidence="1" id="KW-0812">Transmembrane</keyword>
<keyword evidence="1" id="KW-0472">Membrane</keyword>
<feature type="transmembrane region" description="Helical" evidence="1">
    <location>
        <begin position="42"/>
        <end position="66"/>
    </location>
</feature>